<comment type="similarity">
    <text evidence="2 7">Belongs to the ExbD/TolR family.</text>
</comment>
<protein>
    <submittedName>
        <fullName evidence="10">Biopolymer transporter ExbD</fullName>
    </submittedName>
</protein>
<evidence type="ECO:0000256" key="2">
    <source>
        <dbReference type="ARBA" id="ARBA00005811"/>
    </source>
</evidence>
<evidence type="ECO:0000256" key="3">
    <source>
        <dbReference type="ARBA" id="ARBA00022475"/>
    </source>
</evidence>
<evidence type="ECO:0000313" key="11">
    <source>
        <dbReference type="Proteomes" id="UP000602442"/>
    </source>
</evidence>
<dbReference type="Proteomes" id="UP000602442">
    <property type="component" value="Unassembled WGS sequence"/>
</dbReference>
<dbReference type="PANTHER" id="PTHR30558">
    <property type="entry name" value="EXBD MEMBRANE COMPONENT OF PMF-DRIVEN MACROMOLECULE IMPORT SYSTEM"/>
    <property type="match status" value="1"/>
</dbReference>
<proteinExistence type="inferred from homology"/>
<keyword evidence="11" id="KW-1185">Reference proteome</keyword>
<evidence type="ECO:0000256" key="9">
    <source>
        <dbReference type="SAM" id="Phobius"/>
    </source>
</evidence>
<evidence type="ECO:0000256" key="7">
    <source>
        <dbReference type="RuleBase" id="RU003879"/>
    </source>
</evidence>
<accession>A0ABS0N2G7</accession>
<evidence type="ECO:0000256" key="1">
    <source>
        <dbReference type="ARBA" id="ARBA00004162"/>
    </source>
</evidence>
<keyword evidence="3" id="KW-1003">Cell membrane</keyword>
<evidence type="ECO:0000256" key="4">
    <source>
        <dbReference type="ARBA" id="ARBA00022692"/>
    </source>
</evidence>
<feature type="region of interest" description="Disordered" evidence="8">
    <location>
        <begin position="151"/>
        <end position="174"/>
    </location>
</feature>
<keyword evidence="4 7" id="KW-0812">Transmembrane</keyword>
<comment type="caution">
    <text evidence="10">The sequence shown here is derived from an EMBL/GenBank/DDBJ whole genome shotgun (WGS) entry which is preliminary data.</text>
</comment>
<keyword evidence="7" id="KW-0813">Transport</keyword>
<comment type="subcellular location">
    <subcellularLocation>
        <location evidence="1">Cell membrane</location>
        <topology evidence="1">Single-pass membrane protein</topology>
    </subcellularLocation>
    <subcellularLocation>
        <location evidence="7">Cell membrane</location>
        <topology evidence="7">Single-pass type II membrane protein</topology>
    </subcellularLocation>
</comment>
<evidence type="ECO:0000313" key="10">
    <source>
        <dbReference type="EMBL" id="MBH5321912.1"/>
    </source>
</evidence>
<keyword evidence="5 9" id="KW-1133">Transmembrane helix</keyword>
<reference evidence="10 11" key="1">
    <citation type="submission" date="2020-11" db="EMBL/GenBank/DDBJ databases">
        <title>Erythrobacter sediminis sp. nov., a marine bacterium from a tidal flat of Garorim Bay.</title>
        <authorList>
            <person name="Kim D."/>
            <person name="Yoo Y."/>
            <person name="Kim J.-J."/>
        </authorList>
    </citation>
    <scope>NUCLEOTIDE SEQUENCE [LARGE SCALE GENOMIC DNA]</scope>
    <source>
        <strain evidence="10 11">JGD-13</strain>
    </source>
</reference>
<keyword evidence="6 9" id="KW-0472">Membrane</keyword>
<dbReference type="EMBL" id="JAEANY010000001">
    <property type="protein sequence ID" value="MBH5321912.1"/>
    <property type="molecule type" value="Genomic_DNA"/>
</dbReference>
<evidence type="ECO:0000256" key="5">
    <source>
        <dbReference type="ARBA" id="ARBA00022989"/>
    </source>
</evidence>
<dbReference type="PANTHER" id="PTHR30558:SF7">
    <property type="entry name" value="TOL-PAL SYSTEM PROTEIN TOLR"/>
    <property type="match status" value="1"/>
</dbReference>
<organism evidence="10 11">
    <name type="scientific">Aurantiacibacter sediminis</name>
    <dbReference type="NCBI Taxonomy" id="2793064"/>
    <lineage>
        <taxon>Bacteria</taxon>
        <taxon>Pseudomonadati</taxon>
        <taxon>Pseudomonadota</taxon>
        <taxon>Alphaproteobacteria</taxon>
        <taxon>Sphingomonadales</taxon>
        <taxon>Erythrobacteraceae</taxon>
        <taxon>Aurantiacibacter</taxon>
    </lineage>
</organism>
<dbReference type="InterPro" id="IPR003400">
    <property type="entry name" value="ExbD"/>
</dbReference>
<name>A0ABS0N2G7_9SPHN</name>
<evidence type="ECO:0000256" key="6">
    <source>
        <dbReference type="ARBA" id="ARBA00023136"/>
    </source>
</evidence>
<keyword evidence="7" id="KW-0653">Protein transport</keyword>
<evidence type="ECO:0000256" key="8">
    <source>
        <dbReference type="SAM" id="MobiDB-lite"/>
    </source>
</evidence>
<gene>
    <name evidence="10" type="ORF">I5L03_04870</name>
</gene>
<dbReference type="Pfam" id="PF02472">
    <property type="entry name" value="ExbD"/>
    <property type="match status" value="1"/>
</dbReference>
<sequence length="174" mass="18022">MAIGMTGGRKARGRGSRRAPMAEINVTPFVDVMLVLLIIFMVTAPLLASGVPVDLPESRANPVDQEPDQVTVAIDSAGFVYIDDVQIEPGALPQALDSIVGPEGAERPLVNLRADRAIDWGRAMAVMGELNRAGFNSISLITTSGAAPIEDTAPADAGGELESVAVTRGSGAAE</sequence>
<feature type="transmembrane region" description="Helical" evidence="9">
    <location>
        <begin position="21"/>
        <end position="48"/>
    </location>
</feature>
<dbReference type="Gene3D" id="3.30.420.270">
    <property type="match status" value="1"/>
</dbReference>